<dbReference type="SUPFAM" id="SSF53756">
    <property type="entry name" value="UDP-Glycosyltransferase/glycogen phosphorylase"/>
    <property type="match status" value="1"/>
</dbReference>
<keyword evidence="13" id="KW-1185">Reference proteome</keyword>
<keyword evidence="5 11" id="KW-0812">Transmembrane</keyword>
<evidence type="ECO:0000256" key="4">
    <source>
        <dbReference type="ARBA" id="ARBA00022679"/>
    </source>
</evidence>
<keyword evidence="7 11" id="KW-1133">Transmembrane helix</keyword>
<dbReference type="PROSITE" id="PS00375">
    <property type="entry name" value="UDPGT"/>
    <property type="match status" value="1"/>
</dbReference>
<name>A0A3P7KFZ3_STRVU</name>
<dbReference type="InterPro" id="IPR050271">
    <property type="entry name" value="UDP-glycosyltransferase"/>
</dbReference>
<dbReference type="CDD" id="cd03784">
    <property type="entry name" value="GT1_Gtf-like"/>
    <property type="match status" value="1"/>
</dbReference>
<dbReference type="Gene3D" id="3.40.50.2000">
    <property type="entry name" value="Glycogen Phosphorylase B"/>
    <property type="match status" value="1"/>
</dbReference>
<evidence type="ECO:0000256" key="6">
    <source>
        <dbReference type="ARBA" id="ARBA00022729"/>
    </source>
</evidence>
<evidence type="ECO:0000256" key="9">
    <source>
        <dbReference type="ARBA" id="ARBA00047475"/>
    </source>
</evidence>
<feature type="transmembrane region" description="Helical" evidence="11">
    <location>
        <begin position="183"/>
        <end position="206"/>
    </location>
</feature>
<evidence type="ECO:0000256" key="11">
    <source>
        <dbReference type="RuleBase" id="RU362059"/>
    </source>
</evidence>
<comment type="similarity">
    <text evidence="2 10">Belongs to the UDP-glycosyltransferase family.</text>
</comment>
<keyword evidence="8 11" id="KW-0472">Membrane</keyword>
<evidence type="ECO:0000313" key="12">
    <source>
        <dbReference type="EMBL" id="VDM66692.1"/>
    </source>
</evidence>
<dbReference type="EMBL" id="UYYB01003474">
    <property type="protein sequence ID" value="VDM66692.1"/>
    <property type="molecule type" value="Genomic_DNA"/>
</dbReference>
<keyword evidence="3 10" id="KW-0328">Glycosyltransferase</keyword>
<evidence type="ECO:0000256" key="7">
    <source>
        <dbReference type="ARBA" id="ARBA00022989"/>
    </source>
</evidence>
<dbReference type="EC" id="2.4.1.17" evidence="11"/>
<reference evidence="12 13" key="1">
    <citation type="submission" date="2018-11" db="EMBL/GenBank/DDBJ databases">
        <authorList>
            <consortium name="Pathogen Informatics"/>
        </authorList>
    </citation>
    <scope>NUCLEOTIDE SEQUENCE [LARGE SCALE GENOMIC DNA]</scope>
</reference>
<dbReference type="GO" id="GO:0016020">
    <property type="term" value="C:membrane"/>
    <property type="evidence" value="ECO:0007669"/>
    <property type="project" value="UniProtKB-SubCell"/>
</dbReference>
<evidence type="ECO:0000256" key="8">
    <source>
        <dbReference type="ARBA" id="ARBA00023136"/>
    </source>
</evidence>
<evidence type="ECO:0000313" key="13">
    <source>
        <dbReference type="Proteomes" id="UP000270094"/>
    </source>
</evidence>
<accession>A0A3P7KFZ3</accession>
<protein>
    <recommendedName>
        <fullName evidence="11">UDP-glucuronosyltransferase</fullName>
        <ecNumber evidence="11">2.4.1.17</ecNumber>
    </recommendedName>
</protein>
<dbReference type="InterPro" id="IPR035595">
    <property type="entry name" value="UDP_glycos_trans_CS"/>
</dbReference>
<evidence type="ECO:0000256" key="5">
    <source>
        <dbReference type="ARBA" id="ARBA00022692"/>
    </source>
</evidence>
<evidence type="ECO:0000256" key="2">
    <source>
        <dbReference type="ARBA" id="ARBA00009995"/>
    </source>
</evidence>
<dbReference type="FunFam" id="3.40.50.2000:FF:000038">
    <property type="entry name" value="UDP-GlucuronosylTransferase"/>
    <property type="match status" value="1"/>
</dbReference>
<comment type="catalytic activity">
    <reaction evidence="9 11">
        <text>glucuronate acceptor + UDP-alpha-D-glucuronate = acceptor beta-D-glucuronoside + UDP + H(+)</text>
        <dbReference type="Rhea" id="RHEA:21032"/>
        <dbReference type="ChEBI" id="CHEBI:15378"/>
        <dbReference type="ChEBI" id="CHEBI:58052"/>
        <dbReference type="ChEBI" id="CHEBI:58223"/>
        <dbReference type="ChEBI" id="CHEBI:132367"/>
        <dbReference type="ChEBI" id="CHEBI:132368"/>
        <dbReference type="EC" id="2.4.1.17"/>
    </reaction>
</comment>
<proteinExistence type="inferred from homology"/>
<dbReference type="Proteomes" id="UP000270094">
    <property type="component" value="Unassembled WGS sequence"/>
</dbReference>
<keyword evidence="4 10" id="KW-0808">Transferase</keyword>
<evidence type="ECO:0000256" key="3">
    <source>
        <dbReference type="ARBA" id="ARBA00022676"/>
    </source>
</evidence>
<evidence type="ECO:0000256" key="10">
    <source>
        <dbReference type="RuleBase" id="RU003718"/>
    </source>
</evidence>
<dbReference type="InterPro" id="IPR002213">
    <property type="entry name" value="UDP_glucos_trans"/>
</dbReference>
<dbReference type="PANTHER" id="PTHR48043:SF150">
    <property type="entry name" value="GLUCURONOSYLTRANSFERASE"/>
    <property type="match status" value="1"/>
</dbReference>
<keyword evidence="6" id="KW-0732">Signal</keyword>
<sequence length="220" mass="25111">MPTEMKKSIVETAKTHPDVTFVWKYEEPDDAPFAAGVNNLFLTKWTPQSDLLADNRLTLFVTHGGAGSLMESAFRGKPLIVVPLFADQTRNAKLVVKFGFGLMLSKENLLDSRAMSSAIEEVLTDTKYQKAAHRIRNILAKQTFSPKHKLIKTVELAAEFGEMPQFRVAGRNLGIITYYNLDIMLLFIALMLFLVYLLLFIFYRMFRVMANIRMVKTKKH</sequence>
<comment type="subcellular location">
    <subcellularLocation>
        <location evidence="1 11">Membrane</location>
        <topology evidence="1 11">Single-pass membrane protein</topology>
    </subcellularLocation>
</comment>
<dbReference type="Pfam" id="PF00201">
    <property type="entry name" value="UDPGT"/>
    <property type="match status" value="1"/>
</dbReference>
<dbReference type="AlphaFoldDB" id="A0A3P7KFZ3"/>
<gene>
    <name evidence="12" type="ORF">SVUK_LOCUS1690</name>
</gene>
<dbReference type="PANTHER" id="PTHR48043">
    <property type="entry name" value="EG:EG0003.4 PROTEIN-RELATED"/>
    <property type="match status" value="1"/>
</dbReference>
<dbReference type="GO" id="GO:0015020">
    <property type="term" value="F:glucuronosyltransferase activity"/>
    <property type="evidence" value="ECO:0007669"/>
    <property type="project" value="UniProtKB-EC"/>
</dbReference>
<dbReference type="OrthoDB" id="5835829at2759"/>
<organism evidence="12 13">
    <name type="scientific">Strongylus vulgaris</name>
    <name type="common">Blood worm</name>
    <dbReference type="NCBI Taxonomy" id="40348"/>
    <lineage>
        <taxon>Eukaryota</taxon>
        <taxon>Metazoa</taxon>
        <taxon>Ecdysozoa</taxon>
        <taxon>Nematoda</taxon>
        <taxon>Chromadorea</taxon>
        <taxon>Rhabditida</taxon>
        <taxon>Rhabditina</taxon>
        <taxon>Rhabditomorpha</taxon>
        <taxon>Strongyloidea</taxon>
        <taxon>Strongylidae</taxon>
        <taxon>Strongylus</taxon>
    </lineage>
</organism>
<evidence type="ECO:0000256" key="1">
    <source>
        <dbReference type="ARBA" id="ARBA00004167"/>
    </source>
</evidence>